<dbReference type="InterPro" id="IPR000182">
    <property type="entry name" value="GNAT_dom"/>
</dbReference>
<name>A0A1X6Y4X7_9RHOB</name>
<evidence type="ECO:0000313" key="2">
    <source>
        <dbReference type="EMBL" id="SLN10454.1"/>
    </source>
</evidence>
<proteinExistence type="predicted"/>
<dbReference type="InterPro" id="IPR016181">
    <property type="entry name" value="Acyl_CoA_acyltransferase"/>
</dbReference>
<dbReference type="Gene3D" id="3.40.630.30">
    <property type="match status" value="1"/>
</dbReference>
<dbReference type="OrthoDB" id="9797417at2"/>
<keyword evidence="2" id="KW-0808">Transferase</keyword>
<protein>
    <submittedName>
        <fullName evidence="2">Putative acetyltransferase</fullName>
    </submittedName>
</protein>
<dbReference type="SUPFAM" id="SSF55729">
    <property type="entry name" value="Acyl-CoA N-acyltransferases (Nat)"/>
    <property type="match status" value="1"/>
</dbReference>
<sequence length="158" mass="17672">MSAPRITRARLRDVPGLARVLWSHTRAPGHPRARSPLADLRLLARLVRRDTVWLVRDRRGPAAFLAQRDQQIQALYVHARARRAGLGRALLRRAKDTQAALSIWTPQDNHAARRFYAAEGFVTMGYSDGQGNDEALPEVLMIWSAAPHVPTSRQEAAA</sequence>
<dbReference type="AlphaFoldDB" id="A0A1X6Y4X7"/>
<evidence type="ECO:0000259" key="1">
    <source>
        <dbReference type="PROSITE" id="PS51186"/>
    </source>
</evidence>
<feature type="domain" description="N-acetyltransferase" evidence="1">
    <location>
        <begin position="4"/>
        <end position="146"/>
    </location>
</feature>
<keyword evidence="3" id="KW-1185">Reference proteome</keyword>
<dbReference type="GO" id="GO:0016747">
    <property type="term" value="F:acyltransferase activity, transferring groups other than amino-acyl groups"/>
    <property type="evidence" value="ECO:0007669"/>
    <property type="project" value="InterPro"/>
</dbReference>
<reference evidence="3" key="1">
    <citation type="submission" date="2017-03" db="EMBL/GenBank/DDBJ databases">
        <authorList>
            <person name="Rodrigo-Torres L."/>
            <person name="Arahal R.D."/>
            <person name="Lucena T."/>
        </authorList>
    </citation>
    <scope>NUCLEOTIDE SEQUENCE [LARGE SCALE GENOMIC DNA]</scope>
    <source>
        <strain evidence="3">CECT 7751</strain>
    </source>
</reference>
<dbReference type="EMBL" id="FWFN01000001">
    <property type="protein sequence ID" value="SLN10454.1"/>
    <property type="molecule type" value="Genomic_DNA"/>
</dbReference>
<gene>
    <name evidence="2" type="ORF">PSM7751_00083</name>
</gene>
<accession>A0A1X6Y4X7</accession>
<dbReference type="RefSeq" id="WP_085886026.1">
    <property type="nucleotide sequence ID" value="NZ_FWFN01000001.1"/>
</dbReference>
<evidence type="ECO:0000313" key="3">
    <source>
        <dbReference type="Proteomes" id="UP000193963"/>
    </source>
</evidence>
<dbReference type="CDD" id="cd04301">
    <property type="entry name" value="NAT_SF"/>
    <property type="match status" value="1"/>
</dbReference>
<dbReference type="Pfam" id="PF13508">
    <property type="entry name" value="Acetyltransf_7"/>
    <property type="match status" value="1"/>
</dbReference>
<organism evidence="2 3">
    <name type="scientific">Pseudooceanicola marinus</name>
    <dbReference type="NCBI Taxonomy" id="396013"/>
    <lineage>
        <taxon>Bacteria</taxon>
        <taxon>Pseudomonadati</taxon>
        <taxon>Pseudomonadota</taxon>
        <taxon>Alphaproteobacteria</taxon>
        <taxon>Rhodobacterales</taxon>
        <taxon>Paracoccaceae</taxon>
        <taxon>Pseudooceanicola</taxon>
    </lineage>
</organism>
<dbReference type="PROSITE" id="PS51186">
    <property type="entry name" value="GNAT"/>
    <property type="match status" value="1"/>
</dbReference>
<dbReference type="Proteomes" id="UP000193963">
    <property type="component" value="Unassembled WGS sequence"/>
</dbReference>